<dbReference type="OMA" id="CTKSINF"/>
<dbReference type="Proteomes" id="UP000007797">
    <property type="component" value="Unassembled WGS sequence"/>
</dbReference>
<keyword evidence="11" id="KW-1133">Transmembrane helix</keyword>
<dbReference type="GO" id="GO:0046872">
    <property type="term" value="F:metal ion binding"/>
    <property type="evidence" value="ECO:0007669"/>
    <property type="project" value="UniProtKB-KW"/>
</dbReference>
<dbReference type="InterPro" id="IPR030393">
    <property type="entry name" value="G_ENGB_dom"/>
</dbReference>
<feature type="transmembrane region" description="Helical" evidence="11">
    <location>
        <begin position="6"/>
        <end position="31"/>
    </location>
</feature>
<dbReference type="EMBL" id="GL883029">
    <property type="protein sequence ID" value="EGG13775.1"/>
    <property type="molecule type" value="Genomic_DNA"/>
</dbReference>
<dbReference type="GO" id="GO:0051301">
    <property type="term" value="P:cell division"/>
    <property type="evidence" value="ECO:0007669"/>
    <property type="project" value="UniProtKB-KW"/>
</dbReference>
<keyword evidence="9" id="KW-0131">Cell cycle</keyword>
<dbReference type="HAMAP" id="MF_00321">
    <property type="entry name" value="GTPase_EngB"/>
    <property type="match status" value="1"/>
</dbReference>
<evidence type="ECO:0000256" key="5">
    <source>
        <dbReference type="ARBA" id="ARBA00022741"/>
    </source>
</evidence>
<dbReference type="PANTHER" id="PTHR11649:SF13">
    <property type="entry name" value="ENGB-TYPE G DOMAIN-CONTAINING PROTEIN"/>
    <property type="match status" value="1"/>
</dbReference>
<evidence type="ECO:0000313" key="14">
    <source>
        <dbReference type="Proteomes" id="UP000007797"/>
    </source>
</evidence>
<evidence type="ECO:0000256" key="7">
    <source>
        <dbReference type="ARBA" id="ARBA00023134"/>
    </source>
</evidence>
<evidence type="ECO:0000256" key="11">
    <source>
        <dbReference type="SAM" id="Phobius"/>
    </source>
</evidence>
<keyword evidence="3" id="KW-0132">Cell division</keyword>
<keyword evidence="6" id="KW-0460">Magnesium</keyword>
<dbReference type="KEGG" id="dfa:DFA_11536"/>
<dbReference type="PANTHER" id="PTHR11649">
    <property type="entry name" value="MSS1/TRME-RELATED GTP-BINDING PROTEIN"/>
    <property type="match status" value="1"/>
</dbReference>
<dbReference type="AlphaFoldDB" id="F4QDH8"/>
<sequence>MQPTPTVSPIMIFIFINQYETNIILSIYIMLKRYYSSSLTSRISSIAFKSITTSIYSTTTTFTPIIINNNNNNNNDIDNNNLSSPTLCRCYTSMSKFRKQPMQKKSDRYMSQLADDIDKTERKELKKKLKEKKKIPVDAEKIMNTSFITSEGSSEKDKKFEDNIKRLMIEQNVDNPSLIRIPAGLLDQLDFREKHSADALRFADHFFSHQSKLVTMAIKKDDFPLHPFPQIAFLGRSNVGKSSLLNALLGNQLANVSKTPGCTQSVNFYSIWDKLMLVDLPGYGYSKVSKDKAAVWGRSISEFLITSPHLIKLFLLIDSRIGCQKNDLEVMKLLDDHRVAFQIVLTKVDKTTPNALKRIYRTLKETINDNVSCLPNVLQCSSIEMKGIQQIRSIILDVCQLNKETFRTTLQDDTPQLPPPLPKPAGGSSSSTGEPKLPPPLPSSFKKNKQTKE</sequence>
<evidence type="ECO:0000256" key="9">
    <source>
        <dbReference type="ARBA" id="ARBA00023306"/>
    </source>
</evidence>
<evidence type="ECO:0000259" key="12">
    <source>
        <dbReference type="PROSITE" id="PS51706"/>
    </source>
</evidence>
<evidence type="ECO:0000256" key="1">
    <source>
        <dbReference type="ARBA" id="ARBA00001946"/>
    </source>
</evidence>
<accession>F4QDH8</accession>
<dbReference type="NCBIfam" id="TIGR03598">
    <property type="entry name" value="GTPase_YsxC"/>
    <property type="match status" value="1"/>
</dbReference>
<keyword evidence="5" id="KW-0547">Nucleotide-binding</keyword>
<dbReference type="InterPro" id="IPR006073">
    <property type="entry name" value="GTP-bd"/>
</dbReference>
<reference evidence="14" key="1">
    <citation type="journal article" date="2011" name="Genome Res.">
        <title>Phylogeny-wide analysis of social amoeba genomes highlights ancient origins for complex intercellular communication.</title>
        <authorList>
            <person name="Heidel A.J."/>
            <person name="Lawal H.M."/>
            <person name="Felder M."/>
            <person name="Schilde C."/>
            <person name="Helps N.R."/>
            <person name="Tunggal B."/>
            <person name="Rivero F."/>
            <person name="John U."/>
            <person name="Schleicher M."/>
            <person name="Eichinger L."/>
            <person name="Platzer M."/>
            <person name="Noegel A.A."/>
            <person name="Schaap P."/>
            <person name="Gloeckner G."/>
        </authorList>
    </citation>
    <scope>NUCLEOTIDE SEQUENCE [LARGE SCALE GENOMIC DNA]</scope>
    <source>
        <strain evidence="14">SH3</strain>
    </source>
</reference>
<dbReference type="OrthoDB" id="18834at2759"/>
<dbReference type="CDD" id="cd01876">
    <property type="entry name" value="YihA_EngB"/>
    <property type="match status" value="1"/>
</dbReference>
<evidence type="ECO:0000313" key="13">
    <source>
        <dbReference type="EMBL" id="EGG13775.1"/>
    </source>
</evidence>
<organism evidence="13 14">
    <name type="scientific">Cavenderia fasciculata</name>
    <name type="common">Slime mold</name>
    <name type="synonym">Dictyostelium fasciculatum</name>
    <dbReference type="NCBI Taxonomy" id="261658"/>
    <lineage>
        <taxon>Eukaryota</taxon>
        <taxon>Amoebozoa</taxon>
        <taxon>Evosea</taxon>
        <taxon>Eumycetozoa</taxon>
        <taxon>Dictyostelia</taxon>
        <taxon>Acytosteliales</taxon>
        <taxon>Cavenderiaceae</taxon>
        <taxon>Cavenderia</taxon>
    </lineage>
</organism>
<name>F4QDH8_CACFS</name>
<evidence type="ECO:0000256" key="8">
    <source>
        <dbReference type="ARBA" id="ARBA00023210"/>
    </source>
</evidence>
<dbReference type="InterPro" id="IPR019987">
    <property type="entry name" value="GTP-bd_ribosome_bio_YsxC"/>
</dbReference>
<keyword evidence="11" id="KW-0472">Membrane</keyword>
<protein>
    <recommendedName>
        <fullName evidence="12">EngB-type G domain-containing protein</fullName>
    </recommendedName>
</protein>
<dbReference type="PROSITE" id="PS51706">
    <property type="entry name" value="G_ENGB"/>
    <property type="match status" value="1"/>
</dbReference>
<proteinExistence type="inferred from homology"/>
<evidence type="ECO:0000256" key="2">
    <source>
        <dbReference type="ARBA" id="ARBA00009638"/>
    </source>
</evidence>
<feature type="domain" description="EngB-type G" evidence="12">
    <location>
        <begin position="227"/>
        <end position="401"/>
    </location>
</feature>
<keyword evidence="7" id="KW-0342">GTP-binding</keyword>
<dbReference type="Pfam" id="PF01926">
    <property type="entry name" value="MMR_HSR1"/>
    <property type="match status" value="1"/>
</dbReference>
<dbReference type="STRING" id="1054147.F4QDH8"/>
<dbReference type="Gene3D" id="3.40.50.300">
    <property type="entry name" value="P-loop containing nucleotide triphosphate hydrolases"/>
    <property type="match status" value="1"/>
</dbReference>
<feature type="region of interest" description="Disordered" evidence="10">
    <location>
        <begin position="409"/>
        <end position="453"/>
    </location>
</feature>
<evidence type="ECO:0000256" key="4">
    <source>
        <dbReference type="ARBA" id="ARBA00022723"/>
    </source>
</evidence>
<keyword evidence="8" id="KW-0717">Septation</keyword>
<comment type="cofactor">
    <cofactor evidence="1">
        <name>Mg(2+)</name>
        <dbReference type="ChEBI" id="CHEBI:18420"/>
    </cofactor>
</comment>
<dbReference type="SUPFAM" id="SSF52540">
    <property type="entry name" value="P-loop containing nucleoside triphosphate hydrolases"/>
    <property type="match status" value="1"/>
</dbReference>
<keyword evidence="14" id="KW-1185">Reference proteome</keyword>
<comment type="similarity">
    <text evidence="2">Belongs to the TRAFAC class TrmE-Era-EngA-EngB-Septin-like GTPase superfamily. EngB GTPase family.</text>
</comment>
<evidence type="ECO:0000256" key="6">
    <source>
        <dbReference type="ARBA" id="ARBA00022842"/>
    </source>
</evidence>
<dbReference type="GO" id="GO:0005525">
    <property type="term" value="F:GTP binding"/>
    <property type="evidence" value="ECO:0007669"/>
    <property type="project" value="UniProtKB-KW"/>
</dbReference>
<dbReference type="GeneID" id="14866389"/>
<gene>
    <name evidence="13" type="ORF">DFA_11536</name>
</gene>
<evidence type="ECO:0000256" key="3">
    <source>
        <dbReference type="ARBA" id="ARBA00022618"/>
    </source>
</evidence>
<keyword evidence="11" id="KW-0812">Transmembrane</keyword>
<keyword evidence="4" id="KW-0479">Metal-binding</keyword>
<evidence type="ECO:0000256" key="10">
    <source>
        <dbReference type="SAM" id="MobiDB-lite"/>
    </source>
</evidence>
<dbReference type="RefSeq" id="XP_004350483.1">
    <property type="nucleotide sequence ID" value="XM_004350432.1"/>
</dbReference>
<dbReference type="InterPro" id="IPR027417">
    <property type="entry name" value="P-loop_NTPase"/>
</dbReference>